<feature type="compositionally biased region" description="Low complexity" evidence="1">
    <location>
        <begin position="78"/>
        <end position="100"/>
    </location>
</feature>
<feature type="compositionally biased region" description="Low complexity" evidence="1">
    <location>
        <begin position="335"/>
        <end position="357"/>
    </location>
</feature>
<feature type="compositionally biased region" description="Low complexity" evidence="1">
    <location>
        <begin position="291"/>
        <end position="306"/>
    </location>
</feature>
<dbReference type="EMBL" id="KV918769">
    <property type="protein sequence ID" value="OSX80715.1"/>
    <property type="molecule type" value="Genomic_DNA"/>
</dbReference>
<evidence type="ECO:0000313" key="3">
    <source>
        <dbReference type="Proteomes" id="UP000218209"/>
    </source>
</evidence>
<evidence type="ECO:0000256" key="1">
    <source>
        <dbReference type="SAM" id="MobiDB-lite"/>
    </source>
</evidence>
<evidence type="ECO:0000313" key="2">
    <source>
        <dbReference type="EMBL" id="OSX80715.1"/>
    </source>
</evidence>
<gene>
    <name evidence="2" type="ORF">BU14_0033s0058</name>
</gene>
<sequence length="370" mass="36191">MRLASPRGALQVVGHRVPRKKGRATARHAPEGRRAGVSAACQCPSGDGWKRIRWTRADSPRQPHPLLTQPSPTRQPHTLPSPTQTTSTTTFTTLPSPASLQAPPVGDHLQLLRSLDATMTASKHATETTAAAAATVGAAGAGITKAATGLVAGAASVAGTIGSALTGVGAELVHDTGRVLGGAAVTAKAAGQTVVGGAKTATAAVAGTERHADDGSLLPGYGRLAGADGRLDGAAGARAVGASPAGDAHAAPPAPVGAFGANEATVEEALAAHAGIPPVPSVDDARRAADAWRAAGGARAGTDAVAPPADDFGMQPPSPTAVANDKTVMGGVGGKAPRPAAAATTDGGGAEAAPATTHDGTFAEFDAPRL</sequence>
<dbReference type="AlphaFoldDB" id="A0A1X6PIR9"/>
<protein>
    <submittedName>
        <fullName evidence="2">Uncharacterized protein</fullName>
    </submittedName>
</protein>
<accession>A0A1X6PIR9</accession>
<keyword evidence="3" id="KW-1185">Reference proteome</keyword>
<feature type="region of interest" description="Disordered" evidence="1">
    <location>
        <begin position="1"/>
        <end position="40"/>
    </location>
</feature>
<feature type="region of interest" description="Disordered" evidence="1">
    <location>
        <begin position="57"/>
        <end position="104"/>
    </location>
</feature>
<reference evidence="2 3" key="1">
    <citation type="submission" date="2017-03" db="EMBL/GenBank/DDBJ databases">
        <title>WGS assembly of Porphyra umbilicalis.</title>
        <authorList>
            <person name="Brawley S.H."/>
            <person name="Blouin N.A."/>
            <person name="Ficko-Blean E."/>
            <person name="Wheeler G.L."/>
            <person name="Lohr M."/>
            <person name="Goodson H.V."/>
            <person name="Jenkins J.W."/>
            <person name="Blaby-Haas C.E."/>
            <person name="Helliwell K.E."/>
            <person name="Chan C."/>
            <person name="Marriage T."/>
            <person name="Bhattacharya D."/>
            <person name="Klein A.S."/>
            <person name="Badis Y."/>
            <person name="Brodie J."/>
            <person name="Cao Y."/>
            <person name="Collen J."/>
            <person name="Dittami S.M."/>
            <person name="Gachon C.M."/>
            <person name="Green B.R."/>
            <person name="Karpowicz S."/>
            <person name="Kim J.W."/>
            <person name="Kudahl U."/>
            <person name="Lin S."/>
            <person name="Michel G."/>
            <person name="Mittag M."/>
            <person name="Olson B.J."/>
            <person name="Pangilinan J."/>
            <person name="Peng Y."/>
            <person name="Qiu H."/>
            <person name="Shu S."/>
            <person name="Singer J.T."/>
            <person name="Smith A.G."/>
            <person name="Sprecher B.N."/>
            <person name="Wagner V."/>
            <person name="Wang W."/>
            <person name="Wang Z.-Y."/>
            <person name="Yan J."/>
            <person name="Yarish C."/>
            <person name="Zoeuner-Riek S."/>
            <person name="Zhuang Y."/>
            <person name="Zou Y."/>
            <person name="Lindquist E.A."/>
            <person name="Grimwood J."/>
            <person name="Barry K."/>
            <person name="Rokhsar D.S."/>
            <person name="Schmutz J."/>
            <person name="Stiller J.W."/>
            <person name="Grossman A.R."/>
            <person name="Prochnik S.E."/>
        </authorList>
    </citation>
    <scope>NUCLEOTIDE SEQUENCE [LARGE SCALE GENOMIC DNA]</scope>
    <source>
        <strain evidence="2">4086291</strain>
    </source>
</reference>
<name>A0A1X6PIR9_PORUM</name>
<proteinExistence type="predicted"/>
<organism evidence="2 3">
    <name type="scientific">Porphyra umbilicalis</name>
    <name type="common">Purple laver</name>
    <name type="synonym">Red alga</name>
    <dbReference type="NCBI Taxonomy" id="2786"/>
    <lineage>
        <taxon>Eukaryota</taxon>
        <taxon>Rhodophyta</taxon>
        <taxon>Bangiophyceae</taxon>
        <taxon>Bangiales</taxon>
        <taxon>Bangiaceae</taxon>
        <taxon>Porphyra</taxon>
    </lineage>
</organism>
<feature type="compositionally biased region" description="Basic residues" evidence="1">
    <location>
        <begin position="16"/>
        <end position="26"/>
    </location>
</feature>
<dbReference type="Proteomes" id="UP000218209">
    <property type="component" value="Unassembled WGS sequence"/>
</dbReference>
<feature type="region of interest" description="Disordered" evidence="1">
    <location>
        <begin position="287"/>
        <end position="370"/>
    </location>
</feature>